<accession>A0A0H5Q820</accession>
<name>A0A0H5Q820_9ZZZZ</name>
<feature type="compositionally biased region" description="Low complexity" evidence="1">
    <location>
        <begin position="59"/>
        <end position="70"/>
    </location>
</feature>
<dbReference type="AlphaFoldDB" id="A0A0H5Q820"/>
<evidence type="ECO:0000313" key="2">
    <source>
        <dbReference type="EMBL" id="CRY97540.1"/>
    </source>
</evidence>
<dbReference type="EMBL" id="LN854138">
    <property type="protein sequence ID" value="CRY97540.1"/>
    <property type="molecule type" value="Genomic_DNA"/>
</dbReference>
<reference evidence="2" key="2">
    <citation type="submission" date="2015-07" db="EMBL/GenBank/DDBJ databases">
        <title>Plasmids, circular viruses and viroids from rat gut.</title>
        <authorList>
            <person name="Jorgensen T.J."/>
            <person name="Hansen M.A."/>
            <person name="Xu Z."/>
            <person name="Tabak M.A."/>
            <person name="Sorensen S.J."/>
            <person name="Hansen L.H."/>
        </authorList>
    </citation>
    <scope>NUCLEOTIDE SEQUENCE</scope>
    <source>
        <strain evidence="2">RGFK1629</strain>
    </source>
</reference>
<sequence>MAAALLALLAVAAAGYWATRDNAQRDSLRQDIGAFLRRSTQGTPLEGMVAGLLPAESPLPAGSAASSGSGQPELPSLVPPSEDGSLAGQVISAPVTPPPPAPETPPVPPQLRSDDRVTPVFVTDLARFFVAQHGTKGGDGPLPLSVQRLNQHYGSRLTGLAAGGTDAQARRAALLRYAFHPAMLRALYDIYADRFMDAVIREAMHPARGQGLSEAQTRRLCLSVGGRLVLLAGALDGVRKTPDMRSLLTAVDTRAQEAQTAMERMQGEMLRVDDLQARGGDAAAVARARIVVDKEAAAYRAALQGRDEARRAIAAAVRRAGGQGLDDATLIYLAEWVDRRLRADAGAGETVGVAAQLLRDLGRRFAQAGTQGLPEPLEQRLAREQREAAEAAAAQAASRTLQETPQKSADPVVRMVSFLRRTHEAGQEKSRPLFLRPAAASAPCRES</sequence>
<proteinExistence type="predicted"/>
<feature type="region of interest" description="Disordered" evidence="1">
    <location>
        <begin position="59"/>
        <end position="114"/>
    </location>
</feature>
<protein>
    <submittedName>
        <fullName evidence="2">Uncharacterized protein</fullName>
    </submittedName>
</protein>
<evidence type="ECO:0000256" key="1">
    <source>
        <dbReference type="SAM" id="MobiDB-lite"/>
    </source>
</evidence>
<reference evidence="2" key="1">
    <citation type="submission" date="2015-06" db="EMBL/GenBank/DDBJ databases">
        <authorList>
            <person name="Joergensen T."/>
        </authorList>
    </citation>
    <scope>NUCLEOTIDE SEQUENCE</scope>
    <source>
        <strain evidence="2">RGFK1629</strain>
    </source>
</reference>
<organism evidence="2">
    <name type="scientific">uncultured prokaryote</name>
    <dbReference type="NCBI Taxonomy" id="198431"/>
    <lineage>
        <taxon>unclassified sequences</taxon>
        <taxon>environmental samples</taxon>
    </lineage>
</organism>
<feature type="region of interest" description="Disordered" evidence="1">
    <location>
        <begin position="423"/>
        <end position="447"/>
    </location>
</feature>
<feature type="compositionally biased region" description="Pro residues" evidence="1">
    <location>
        <begin position="95"/>
        <end position="109"/>
    </location>
</feature>